<feature type="transmembrane region" description="Helical" evidence="6">
    <location>
        <begin position="109"/>
        <end position="132"/>
    </location>
</feature>
<dbReference type="InterPro" id="IPR051598">
    <property type="entry name" value="TSUP/Inactive_protease-like"/>
</dbReference>
<evidence type="ECO:0000313" key="8">
    <source>
        <dbReference type="Proteomes" id="UP000320776"/>
    </source>
</evidence>
<dbReference type="EMBL" id="CP036259">
    <property type="protein sequence ID" value="QDR79726.1"/>
    <property type="molecule type" value="Genomic_DNA"/>
</dbReference>
<dbReference type="InterPro" id="IPR002781">
    <property type="entry name" value="TM_pro_TauE-like"/>
</dbReference>
<feature type="transmembrane region" description="Helical" evidence="6">
    <location>
        <begin position="36"/>
        <end position="62"/>
    </location>
</feature>
<dbReference type="AlphaFoldDB" id="A0A517DR33"/>
<feature type="transmembrane region" description="Helical" evidence="6">
    <location>
        <begin position="242"/>
        <end position="260"/>
    </location>
</feature>
<dbReference type="RefSeq" id="WP_144349329.1">
    <property type="nucleotide sequence ID" value="NZ_CP036259.1"/>
</dbReference>
<dbReference type="OrthoDB" id="9779078at2"/>
<protein>
    <recommendedName>
        <fullName evidence="6">Probable membrane transporter protein</fullName>
    </recommendedName>
</protein>
<comment type="similarity">
    <text evidence="2 6">Belongs to the 4-toluene sulfonate uptake permease (TSUP) (TC 2.A.102) family.</text>
</comment>
<gene>
    <name evidence="7" type="ORF">SPTER_10210</name>
</gene>
<evidence type="ECO:0000313" key="7">
    <source>
        <dbReference type="EMBL" id="QDR79726.1"/>
    </source>
</evidence>
<evidence type="ECO:0000256" key="2">
    <source>
        <dbReference type="ARBA" id="ARBA00009142"/>
    </source>
</evidence>
<evidence type="ECO:0000256" key="5">
    <source>
        <dbReference type="ARBA" id="ARBA00023136"/>
    </source>
</evidence>
<name>A0A517DR33_9FIRM</name>
<organism evidence="7 8">
    <name type="scientific">Sporomusa termitida</name>
    <dbReference type="NCBI Taxonomy" id="2377"/>
    <lineage>
        <taxon>Bacteria</taxon>
        <taxon>Bacillati</taxon>
        <taxon>Bacillota</taxon>
        <taxon>Negativicutes</taxon>
        <taxon>Selenomonadales</taxon>
        <taxon>Sporomusaceae</taxon>
        <taxon>Sporomusa</taxon>
    </lineage>
</organism>
<feature type="transmembrane region" description="Helical" evidence="6">
    <location>
        <begin position="74"/>
        <end position="97"/>
    </location>
</feature>
<dbReference type="KEGG" id="sted:SPTER_10210"/>
<feature type="transmembrane region" description="Helical" evidence="6">
    <location>
        <begin position="272"/>
        <end position="291"/>
    </location>
</feature>
<dbReference type="Proteomes" id="UP000320776">
    <property type="component" value="Chromosome"/>
</dbReference>
<feature type="transmembrane region" description="Helical" evidence="6">
    <location>
        <begin position="179"/>
        <end position="203"/>
    </location>
</feature>
<proteinExistence type="inferred from homology"/>
<dbReference type="PANTHER" id="PTHR43701:SF2">
    <property type="entry name" value="MEMBRANE TRANSPORTER PROTEIN YJNA-RELATED"/>
    <property type="match status" value="1"/>
</dbReference>
<dbReference type="PANTHER" id="PTHR43701">
    <property type="entry name" value="MEMBRANE TRANSPORTER PROTEIN MJ0441-RELATED"/>
    <property type="match status" value="1"/>
</dbReference>
<evidence type="ECO:0000256" key="4">
    <source>
        <dbReference type="ARBA" id="ARBA00022989"/>
    </source>
</evidence>
<keyword evidence="4 6" id="KW-1133">Transmembrane helix</keyword>
<accession>A0A517DR33</accession>
<dbReference type="GO" id="GO:0005886">
    <property type="term" value="C:plasma membrane"/>
    <property type="evidence" value="ECO:0007669"/>
    <property type="project" value="UniProtKB-SubCell"/>
</dbReference>
<keyword evidence="3 6" id="KW-0812">Transmembrane</keyword>
<keyword evidence="8" id="KW-1185">Reference proteome</keyword>
<feature type="transmembrane region" description="Helical" evidence="6">
    <location>
        <begin position="7"/>
        <end position="30"/>
    </location>
</feature>
<evidence type="ECO:0000256" key="1">
    <source>
        <dbReference type="ARBA" id="ARBA00004141"/>
    </source>
</evidence>
<keyword evidence="5 6" id="KW-0472">Membrane</keyword>
<keyword evidence="6" id="KW-1003">Cell membrane</keyword>
<comment type="subcellular location">
    <subcellularLocation>
        <location evidence="6">Cell membrane</location>
        <topology evidence="6">Multi-pass membrane protein</topology>
    </subcellularLocation>
    <subcellularLocation>
        <location evidence="1">Membrane</location>
        <topology evidence="1">Multi-pass membrane protein</topology>
    </subcellularLocation>
</comment>
<reference evidence="7 8" key="1">
    <citation type="submission" date="2019-02" db="EMBL/GenBank/DDBJ databases">
        <title>Closed genome of Sporomusa termitida DSM 4440.</title>
        <authorList>
            <person name="Poehlein A."/>
            <person name="Daniel R."/>
        </authorList>
    </citation>
    <scope>NUCLEOTIDE SEQUENCE [LARGE SCALE GENOMIC DNA]</scope>
    <source>
        <strain evidence="7 8">DSM 4440</strain>
    </source>
</reference>
<evidence type="ECO:0000256" key="3">
    <source>
        <dbReference type="ARBA" id="ARBA00022692"/>
    </source>
</evidence>
<sequence>MHPGWPGLILLGYLIGIITGLFGIGGGFLLTPSLKIIFHVSYPVAIGSSLLQIFCTSLFSAYKHWQHKKLDTKMGALTAAGSLIGAEGGVRLLRFFTAQQPVALGGQSVLLADLIISLGFLMFLLPTAVFMYREACASRQRGTDEPQSELWNCIKNCQWPPLAAFEQSHILSLSIWMPILLSLSVGLLTGLLGIGGGFISFPLLVYCLGMPTKTAVGTSTLQVLAASGYGAFRYIQAGNVDFLLVLLMLLGSTLGVRTGVRLSRRINACDTRTYFSGLLVVAVLLIVYDLLKCFIR</sequence>
<dbReference type="Pfam" id="PF01925">
    <property type="entry name" value="TauE"/>
    <property type="match status" value="1"/>
</dbReference>
<evidence type="ECO:0000256" key="6">
    <source>
        <dbReference type="RuleBase" id="RU363041"/>
    </source>
</evidence>